<proteinExistence type="predicted"/>
<evidence type="ECO:0000313" key="2">
    <source>
        <dbReference type="EMBL" id="CAH2219370.1"/>
    </source>
</evidence>
<sequence>MKLKDNLKRQPYIAEDEEKEEETSFIPLVASKSSTNLTSNDNNINNKNEFVKTANENDQMRPKSTPPMLRCPTNKEDKISYTKNDMMYASSFKDLLPQSSPSPVSIYQSLAYPNVVK</sequence>
<protein>
    <submittedName>
        <fullName evidence="2">Uncharacterized protein</fullName>
    </submittedName>
</protein>
<evidence type="ECO:0000313" key="3">
    <source>
        <dbReference type="Proteomes" id="UP001295444"/>
    </source>
</evidence>
<name>A0AAD1QX50_PELCU</name>
<gene>
    <name evidence="2" type="ORF">PECUL_23A011008</name>
</gene>
<dbReference type="EMBL" id="OW240912">
    <property type="protein sequence ID" value="CAH2219370.1"/>
    <property type="molecule type" value="Genomic_DNA"/>
</dbReference>
<reference evidence="2" key="1">
    <citation type="submission" date="2022-03" db="EMBL/GenBank/DDBJ databases">
        <authorList>
            <person name="Alioto T."/>
            <person name="Alioto T."/>
            <person name="Gomez Garrido J."/>
        </authorList>
    </citation>
    <scope>NUCLEOTIDE SEQUENCE</scope>
</reference>
<feature type="compositionally biased region" description="Acidic residues" evidence="1">
    <location>
        <begin position="14"/>
        <end position="23"/>
    </location>
</feature>
<accession>A0AAD1QX50</accession>
<feature type="non-terminal residue" evidence="2">
    <location>
        <position position="117"/>
    </location>
</feature>
<dbReference type="Proteomes" id="UP001295444">
    <property type="component" value="Chromosome 01"/>
</dbReference>
<dbReference type="AlphaFoldDB" id="A0AAD1QX50"/>
<feature type="region of interest" description="Disordered" evidence="1">
    <location>
        <begin position="1"/>
        <end position="24"/>
    </location>
</feature>
<feature type="region of interest" description="Disordered" evidence="1">
    <location>
        <begin position="51"/>
        <end position="76"/>
    </location>
</feature>
<organism evidence="2 3">
    <name type="scientific">Pelobates cultripes</name>
    <name type="common">Western spadefoot toad</name>
    <dbReference type="NCBI Taxonomy" id="61616"/>
    <lineage>
        <taxon>Eukaryota</taxon>
        <taxon>Metazoa</taxon>
        <taxon>Chordata</taxon>
        <taxon>Craniata</taxon>
        <taxon>Vertebrata</taxon>
        <taxon>Euteleostomi</taxon>
        <taxon>Amphibia</taxon>
        <taxon>Batrachia</taxon>
        <taxon>Anura</taxon>
        <taxon>Pelobatoidea</taxon>
        <taxon>Pelobatidae</taxon>
        <taxon>Pelobates</taxon>
    </lineage>
</organism>
<evidence type="ECO:0000256" key="1">
    <source>
        <dbReference type="SAM" id="MobiDB-lite"/>
    </source>
</evidence>
<keyword evidence="3" id="KW-1185">Reference proteome</keyword>